<dbReference type="AlphaFoldDB" id="A0A6M5YWT9"/>
<evidence type="ECO:0000313" key="3">
    <source>
        <dbReference type="Proteomes" id="UP000503447"/>
    </source>
</evidence>
<proteinExistence type="predicted"/>
<dbReference type="RefSeq" id="WP_171473615.1">
    <property type="nucleotide sequence ID" value="NZ_CP053452.2"/>
</dbReference>
<dbReference type="SUPFAM" id="SSF88723">
    <property type="entry name" value="PIN domain-like"/>
    <property type="match status" value="1"/>
</dbReference>
<dbReference type="Pfam" id="PF01850">
    <property type="entry name" value="PIN"/>
    <property type="match status" value="1"/>
</dbReference>
<keyword evidence="3" id="KW-1185">Reference proteome</keyword>
<dbReference type="InterPro" id="IPR029060">
    <property type="entry name" value="PIN-like_dom_sf"/>
</dbReference>
<name>A0A6M5YWT9_9BACT</name>
<feature type="domain" description="PIN" evidence="1">
    <location>
        <begin position="4"/>
        <end position="118"/>
    </location>
</feature>
<dbReference type="Proteomes" id="UP000503447">
    <property type="component" value="Chromosome"/>
</dbReference>
<sequence>MSRVVLDASAVLAVAKAEPGAEHVTRGLRRGVMSTVNVAEVFAKLLYNGVPVADIALGLGSLVAEVVPFDREQAEAAAALHARTRALGLSLADTACLNLGARLGLPVVTTDRDWAKIEGVGPVEVIR</sequence>
<evidence type="ECO:0000313" key="2">
    <source>
        <dbReference type="EMBL" id="QJW98429.1"/>
    </source>
</evidence>
<dbReference type="EMBL" id="CP053452">
    <property type="protein sequence ID" value="QJW98429.1"/>
    <property type="molecule type" value="Genomic_DNA"/>
</dbReference>
<evidence type="ECO:0000259" key="1">
    <source>
        <dbReference type="Pfam" id="PF01850"/>
    </source>
</evidence>
<dbReference type="KEGG" id="ftj:FTUN_6019"/>
<reference evidence="3" key="1">
    <citation type="submission" date="2020-05" db="EMBL/GenBank/DDBJ databases">
        <title>Frigoriglobus tundricola gen. nov., sp. nov., a psychrotolerant cellulolytic planctomycete of the family Gemmataceae with two divergent copies of 16S rRNA gene.</title>
        <authorList>
            <person name="Kulichevskaya I.S."/>
            <person name="Ivanova A.A."/>
            <person name="Naumoff D.G."/>
            <person name="Beletsky A.V."/>
            <person name="Rijpstra W.I.C."/>
            <person name="Sinninghe Damste J.S."/>
            <person name="Mardanov A.V."/>
            <person name="Ravin N.V."/>
            <person name="Dedysh S.N."/>
        </authorList>
    </citation>
    <scope>NUCLEOTIDE SEQUENCE [LARGE SCALE GENOMIC DNA]</scope>
    <source>
        <strain evidence="3">PL17</strain>
    </source>
</reference>
<protein>
    <recommendedName>
        <fullName evidence="1">PIN domain-containing protein</fullName>
    </recommendedName>
</protein>
<dbReference type="InterPro" id="IPR002716">
    <property type="entry name" value="PIN_dom"/>
</dbReference>
<dbReference type="Gene3D" id="3.40.50.1010">
    <property type="entry name" value="5'-nuclease"/>
    <property type="match status" value="1"/>
</dbReference>
<accession>A0A6M5YWT9</accession>
<gene>
    <name evidence="2" type="ORF">FTUN_6019</name>
</gene>
<dbReference type="CDD" id="cd18682">
    <property type="entry name" value="PIN_VapC-like"/>
    <property type="match status" value="1"/>
</dbReference>
<organism evidence="2 3">
    <name type="scientific">Frigoriglobus tundricola</name>
    <dbReference type="NCBI Taxonomy" id="2774151"/>
    <lineage>
        <taxon>Bacteria</taxon>
        <taxon>Pseudomonadati</taxon>
        <taxon>Planctomycetota</taxon>
        <taxon>Planctomycetia</taxon>
        <taxon>Gemmatales</taxon>
        <taxon>Gemmataceae</taxon>
        <taxon>Frigoriglobus</taxon>
    </lineage>
</organism>